<gene>
    <name evidence="1" type="ORF">BSZ18_23815</name>
</gene>
<accession>A0A1X3FQT6</accession>
<proteinExistence type="predicted"/>
<name>A0A1X3FQT6_9BRAD</name>
<evidence type="ECO:0000313" key="1">
    <source>
        <dbReference type="EMBL" id="OSJ06166.1"/>
    </source>
</evidence>
<reference evidence="1 2" key="1">
    <citation type="submission" date="2017-03" db="EMBL/GenBank/DDBJ databases">
        <title>Whole genome sequences of fourteen strains of Bradyrhizobium canariense and one strain of Bradyrhizobium japonicum isolated from Lupinus (Papilionoideae: Genisteae) species in Algeria.</title>
        <authorList>
            <person name="Crovadore J."/>
            <person name="Chekireb D."/>
            <person name="Brachmann A."/>
            <person name="Chablais R."/>
            <person name="Cochard B."/>
            <person name="Lefort F."/>
        </authorList>
    </citation>
    <scope>NUCLEOTIDE SEQUENCE [LARGE SCALE GENOMIC DNA]</scope>
    <source>
        <strain evidence="1 2">UBMA195</strain>
    </source>
</reference>
<comment type="caution">
    <text evidence="1">The sequence shown here is derived from an EMBL/GenBank/DDBJ whole genome shotgun (WGS) entry which is preliminary data.</text>
</comment>
<dbReference type="EMBL" id="NAFI01000180">
    <property type="protein sequence ID" value="OSJ06166.1"/>
    <property type="molecule type" value="Genomic_DNA"/>
</dbReference>
<evidence type="ECO:0000313" key="2">
    <source>
        <dbReference type="Proteomes" id="UP000193553"/>
    </source>
</evidence>
<dbReference type="AlphaFoldDB" id="A0A1X3FQT6"/>
<dbReference type="Proteomes" id="UP000193553">
    <property type="component" value="Unassembled WGS sequence"/>
</dbReference>
<protein>
    <submittedName>
        <fullName evidence="1">Uncharacterized protein</fullName>
    </submittedName>
</protein>
<sequence length="61" mass="7034">MRNGFDNSRHGSARCCAICGGKFGLVRYYNWRTALCSKKCVNRLKARQVANLKWLRSQRLA</sequence>
<organism evidence="1 2">
    <name type="scientific">Bradyrhizobium canariense</name>
    <dbReference type="NCBI Taxonomy" id="255045"/>
    <lineage>
        <taxon>Bacteria</taxon>
        <taxon>Pseudomonadati</taxon>
        <taxon>Pseudomonadota</taxon>
        <taxon>Alphaproteobacteria</taxon>
        <taxon>Hyphomicrobiales</taxon>
        <taxon>Nitrobacteraceae</taxon>
        <taxon>Bradyrhizobium</taxon>
    </lineage>
</organism>